<dbReference type="InterPro" id="IPR013083">
    <property type="entry name" value="Znf_RING/FYVE/PHD"/>
</dbReference>
<feature type="repeat" description="CHCR" evidence="11">
    <location>
        <begin position="399"/>
        <end position="579"/>
    </location>
</feature>
<evidence type="ECO:0000256" key="11">
    <source>
        <dbReference type="PROSITE-ProRule" id="PRU01006"/>
    </source>
</evidence>
<dbReference type="STRING" id="284590.Q6CVC5"/>
<evidence type="ECO:0000256" key="5">
    <source>
        <dbReference type="ARBA" id="ARBA00022833"/>
    </source>
</evidence>
<dbReference type="InterPro" id="IPR015943">
    <property type="entry name" value="WD40/YVTN_repeat-like_dom_sf"/>
</dbReference>
<gene>
    <name evidence="13" type="ORF">KLLA0_B13090g</name>
</gene>
<dbReference type="EMBL" id="CR382122">
    <property type="protein sequence ID" value="CAH02507.1"/>
    <property type="molecule type" value="Genomic_DNA"/>
</dbReference>
<dbReference type="InterPro" id="IPR001841">
    <property type="entry name" value="Znf_RING"/>
</dbReference>
<dbReference type="AlphaFoldDB" id="Q6CVC5"/>
<evidence type="ECO:0000256" key="3">
    <source>
        <dbReference type="ARBA" id="ARBA00022723"/>
    </source>
</evidence>
<dbReference type="EC" id="2.3.2.27" evidence="9"/>
<organism evidence="13 14">
    <name type="scientific">Kluyveromyces lactis (strain ATCC 8585 / CBS 2359 / DSM 70799 / NBRC 1267 / NRRL Y-1140 / WM37)</name>
    <name type="common">Yeast</name>
    <name type="synonym">Candida sphaerica</name>
    <dbReference type="NCBI Taxonomy" id="284590"/>
    <lineage>
        <taxon>Eukaryota</taxon>
        <taxon>Fungi</taxon>
        <taxon>Dikarya</taxon>
        <taxon>Ascomycota</taxon>
        <taxon>Saccharomycotina</taxon>
        <taxon>Saccharomycetes</taxon>
        <taxon>Saccharomycetales</taxon>
        <taxon>Saccharomycetaceae</taxon>
        <taxon>Kluyveromyces</taxon>
    </lineage>
</organism>
<dbReference type="InterPro" id="IPR057307">
    <property type="entry name" value="PEP5_VPS11_N"/>
</dbReference>
<dbReference type="eggNOG" id="KOG2114">
    <property type="taxonomic scope" value="Eukaryota"/>
</dbReference>
<dbReference type="InterPro" id="IPR016528">
    <property type="entry name" value="VPS11"/>
</dbReference>
<evidence type="ECO:0000256" key="9">
    <source>
        <dbReference type="PIRNR" id="PIRNR007860"/>
    </source>
</evidence>
<dbReference type="PANTHER" id="PTHR23323">
    <property type="entry name" value="VACUOLAR PROTEIN SORTING-ASSOCIATED PROTEIN"/>
    <property type="match status" value="1"/>
</dbReference>
<dbReference type="GO" id="GO:0007032">
    <property type="term" value="P:endosome organization"/>
    <property type="evidence" value="ECO:0007669"/>
    <property type="project" value="TreeGrafter"/>
</dbReference>
<dbReference type="GO" id="GO:0006886">
    <property type="term" value="P:intracellular protein transport"/>
    <property type="evidence" value="ECO:0007669"/>
    <property type="project" value="UniProtKB-UniRule"/>
</dbReference>
<dbReference type="FunCoup" id="Q6CVC5">
    <property type="interactions" value="650"/>
</dbReference>
<evidence type="ECO:0000256" key="1">
    <source>
        <dbReference type="ARBA" id="ARBA00007070"/>
    </source>
</evidence>
<evidence type="ECO:0000256" key="2">
    <source>
        <dbReference type="ARBA" id="ARBA00022448"/>
    </source>
</evidence>
<dbReference type="Gene3D" id="3.30.40.10">
    <property type="entry name" value="Zinc/RING finger domain, C3HC4 (zinc finger)"/>
    <property type="match status" value="1"/>
</dbReference>
<dbReference type="SMART" id="SM00184">
    <property type="entry name" value="RING"/>
    <property type="match status" value="1"/>
</dbReference>
<keyword evidence="2 9" id="KW-0813">Transport</keyword>
<keyword evidence="14" id="KW-1185">Reference proteome</keyword>
<dbReference type="InParanoid" id="Q6CVC5"/>
<dbReference type="SUPFAM" id="SSF50978">
    <property type="entry name" value="WD40 repeat-like"/>
    <property type="match status" value="1"/>
</dbReference>
<evidence type="ECO:0000256" key="4">
    <source>
        <dbReference type="ARBA" id="ARBA00022771"/>
    </source>
</evidence>
<dbReference type="GO" id="GO:0033263">
    <property type="term" value="C:CORVET complex"/>
    <property type="evidence" value="ECO:0007669"/>
    <property type="project" value="UniProtKB-UniRule"/>
</dbReference>
<dbReference type="KEGG" id="kla:KLLA0_B13090g"/>
<dbReference type="PROSITE" id="PS50089">
    <property type="entry name" value="ZF_RING_2"/>
    <property type="match status" value="1"/>
</dbReference>
<dbReference type="GO" id="GO:0030897">
    <property type="term" value="C:HOPS complex"/>
    <property type="evidence" value="ECO:0007669"/>
    <property type="project" value="UniProtKB-UniRule"/>
</dbReference>
<evidence type="ECO:0000256" key="6">
    <source>
        <dbReference type="ARBA" id="ARBA00022927"/>
    </source>
</evidence>
<proteinExistence type="inferred from homology"/>
<dbReference type="HOGENOM" id="CLU_001287_0_0_1"/>
<keyword evidence="3" id="KW-0479">Metal-binding</keyword>
<evidence type="ECO:0000256" key="7">
    <source>
        <dbReference type="ARBA" id="ARBA00023136"/>
    </source>
</evidence>
<evidence type="ECO:0000256" key="10">
    <source>
        <dbReference type="PROSITE-ProRule" id="PRU00175"/>
    </source>
</evidence>
<sequence>MSLNTWRQFQLYENIPIRDPFTESDQPLYSDPTLTAVASLNETYLAIAVQASVVKVVDLHDMTLQFEFEAYTSEYQLTYLERVSDTLIVSVGECLGKPVLIKLWDLEKMPKDESKYHALAEVRNGSNAYPVSTVSCNLDASCIAVGFTDGRVILVRGDLLRDRGSKYRIIYEDSNKEPITALSLSNDGSRLFVTTTNKIMLFNTSGRNNGKPDMILNDSEGVDLNCGVLNRSTDEFICALKDKLDIYMGSGSKRSLIVDIPTAKRIFPISADHILVLVSNITTSSLHLGKTPNETIRAVILDIKTKIISYSLLITSSVIDIFSDGASVNLLTSNGVIHKLRQKKLDDQLNTICQKDMYSVALELAKQHSLPDVKVQEIKKSYGDYLFKKGSKREAIEQYMGCIEVCDPTEIISKFGVEHKTNSEDSINLKDFLWKLVKDGKAKVDHITLLLTLLIKLHDIEGLGSFLSHFKRDGVFNENPEEFGNWSMNDDSFFYSDSSLFDLDIALRLLLECNMLELAQKYVLKYSKDPSQVVSIVLLHKKDSFGALNYIKSLPVDDALRVLIKFSRKLLDLIPNETNLLLIDLFIGQYKPSNYDAVKENVVNQKKQSEPADKEPIIFYNYRSFFEYMLPSSASSDDKPLTVESAQPTYHPPKPSLIFPSFVQKPFQFVVFLEACLESYKRFQGYDQDRQDILTTLYDIYLSLYEDDIEERKAEWKGKAEAVLEETEKYKIRQASERAPDSSLMLLISHMHDMNPFTLSSMQEDEQESNSIISHVSLSDVFRSMCLTNDPHVCLSFLEKYGESEHDLYKIAMPFFVSSKQIYEDIGGESVFREKILNKVLKFDLMSPLEIIQTLSGTNVVKYGAIKDFLVDYLKGENAEIQKNELLVKSYEKELDLKVSKLKEALAIESPLQVQVKKRLCDACNILLEFPMVFFKCGHLYHQRCLNEETDSDLLYSCPQCVVETESAKKTMATYKNSSQNANLLRAALSDLDAKEDRFAIISEFIGKGGLDDPECIITQG</sequence>
<evidence type="ECO:0000259" key="12">
    <source>
        <dbReference type="PROSITE" id="PS50089"/>
    </source>
</evidence>
<evidence type="ECO:0000256" key="8">
    <source>
        <dbReference type="ARBA" id="ARBA00029433"/>
    </source>
</evidence>
<dbReference type="InterPro" id="IPR036322">
    <property type="entry name" value="WD40_repeat_dom_sf"/>
</dbReference>
<keyword evidence="4 10" id="KW-0863">Zinc-finger</keyword>
<keyword evidence="9" id="KW-0833">Ubl conjugation pathway</keyword>
<keyword evidence="5" id="KW-0862">Zinc</keyword>
<dbReference type="PROSITE" id="PS50236">
    <property type="entry name" value="CHCR"/>
    <property type="match status" value="1"/>
</dbReference>
<name>Q6CVC5_KLULA</name>
<evidence type="ECO:0000313" key="13">
    <source>
        <dbReference type="EMBL" id="CAH02507.1"/>
    </source>
</evidence>
<dbReference type="Pfam" id="PF12451">
    <property type="entry name" value="VPS11_C"/>
    <property type="match status" value="1"/>
</dbReference>
<dbReference type="SUPFAM" id="SSF57850">
    <property type="entry name" value="RING/U-box"/>
    <property type="match status" value="1"/>
</dbReference>
<feature type="domain" description="RING-type" evidence="12">
    <location>
        <begin position="921"/>
        <end position="961"/>
    </location>
</feature>
<dbReference type="PIRSF" id="PIRSF007860">
    <property type="entry name" value="VPS11"/>
    <property type="match status" value="1"/>
</dbReference>
<dbReference type="Pfam" id="PF23356">
    <property type="entry name" value="TPR_PEP5_VPS11"/>
    <property type="match status" value="1"/>
</dbReference>
<dbReference type="Gene3D" id="2.130.10.10">
    <property type="entry name" value="YVTN repeat-like/Quinoprotein amine dehydrogenase"/>
    <property type="match status" value="1"/>
</dbReference>
<dbReference type="GO" id="GO:0007033">
    <property type="term" value="P:vacuole organization"/>
    <property type="evidence" value="ECO:0007669"/>
    <property type="project" value="TreeGrafter"/>
</dbReference>
<dbReference type="PaxDb" id="284590-Q6CVC5"/>
<dbReference type="GO" id="GO:0008270">
    <property type="term" value="F:zinc ion binding"/>
    <property type="evidence" value="ECO:0007669"/>
    <property type="project" value="UniProtKB-KW"/>
</dbReference>
<dbReference type="Proteomes" id="UP000000598">
    <property type="component" value="Chromosome B"/>
</dbReference>
<keyword evidence="9" id="KW-0926">Vacuole</keyword>
<comment type="similarity">
    <text evidence="1 9">Belongs to the VPS11 family.</text>
</comment>
<dbReference type="PANTHER" id="PTHR23323:SF24">
    <property type="entry name" value="VACUOLAR PROTEIN SORTING-ASSOCIATED PROTEIN 11 HOMOLOG"/>
    <property type="match status" value="1"/>
</dbReference>
<reference evidence="13 14" key="1">
    <citation type="journal article" date="2004" name="Nature">
        <title>Genome evolution in yeasts.</title>
        <authorList>
            <consortium name="Genolevures"/>
            <person name="Dujon B."/>
            <person name="Sherman D."/>
            <person name="Fischer G."/>
            <person name="Durrens P."/>
            <person name="Casaregola S."/>
            <person name="Lafontaine I."/>
            <person name="de Montigny J."/>
            <person name="Marck C."/>
            <person name="Neuveglise C."/>
            <person name="Talla E."/>
            <person name="Goffard N."/>
            <person name="Frangeul L."/>
            <person name="Aigle M."/>
            <person name="Anthouard V."/>
            <person name="Babour A."/>
            <person name="Barbe V."/>
            <person name="Barnay S."/>
            <person name="Blanchin S."/>
            <person name="Beckerich J.M."/>
            <person name="Beyne E."/>
            <person name="Bleykasten C."/>
            <person name="Boisrame A."/>
            <person name="Boyer J."/>
            <person name="Cattolico L."/>
            <person name="Confanioleri F."/>
            <person name="de Daruvar A."/>
            <person name="Despons L."/>
            <person name="Fabre E."/>
            <person name="Fairhead C."/>
            <person name="Ferry-Dumazet H."/>
            <person name="Groppi A."/>
            <person name="Hantraye F."/>
            <person name="Hennequin C."/>
            <person name="Jauniaux N."/>
            <person name="Joyet P."/>
            <person name="Kachouri R."/>
            <person name="Kerrest A."/>
            <person name="Koszul R."/>
            <person name="Lemaire M."/>
            <person name="Lesur I."/>
            <person name="Ma L."/>
            <person name="Muller H."/>
            <person name="Nicaud J.M."/>
            <person name="Nikolski M."/>
            <person name="Oztas S."/>
            <person name="Ozier-Kalogeropoulos O."/>
            <person name="Pellenz S."/>
            <person name="Potier S."/>
            <person name="Richard G.F."/>
            <person name="Straub M.L."/>
            <person name="Suleau A."/>
            <person name="Swennene D."/>
            <person name="Tekaia F."/>
            <person name="Wesolowski-Louvel M."/>
            <person name="Westhof E."/>
            <person name="Wirth B."/>
            <person name="Zeniou-Meyer M."/>
            <person name="Zivanovic I."/>
            <person name="Bolotin-Fukuhara M."/>
            <person name="Thierry A."/>
            <person name="Bouchier C."/>
            <person name="Caudron B."/>
            <person name="Scarpelli C."/>
            <person name="Gaillardin C."/>
            <person name="Weissenbach J."/>
            <person name="Wincker P."/>
            <person name="Souciet J.L."/>
        </authorList>
    </citation>
    <scope>NUCLEOTIDE SEQUENCE [LARGE SCALE GENOMIC DNA]</scope>
    <source>
        <strain evidence="14">ATCC 8585 / CBS 2359 / DSM 70799 / NBRC 1267 / NRRL Y-1140 / WM37</strain>
    </source>
</reference>
<dbReference type="GO" id="GO:0000329">
    <property type="term" value="C:fungal-type vacuole membrane"/>
    <property type="evidence" value="ECO:0007669"/>
    <property type="project" value="UniProtKB-UniRule"/>
</dbReference>
<comment type="subunit">
    <text evidence="9">Component of the homotypic vacuole fusion and vacuole protein sorting (HOPS) complex. Component of the class C core vacuole/endosome tethering (CORVET) complex.</text>
</comment>
<dbReference type="CDD" id="cd16688">
    <property type="entry name" value="RING-H2_Vps11"/>
    <property type="match status" value="1"/>
</dbReference>
<evidence type="ECO:0000313" key="14">
    <source>
        <dbReference type="Proteomes" id="UP000000598"/>
    </source>
</evidence>
<keyword evidence="7 9" id="KW-0472">Membrane</keyword>
<dbReference type="GO" id="GO:0048284">
    <property type="term" value="P:organelle fusion"/>
    <property type="evidence" value="ECO:0007669"/>
    <property type="project" value="TreeGrafter"/>
</dbReference>
<dbReference type="GO" id="GO:0006904">
    <property type="term" value="P:vesicle docking involved in exocytosis"/>
    <property type="evidence" value="ECO:0007669"/>
    <property type="project" value="TreeGrafter"/>
</dbReference>
<dbReference type="GO" id="GO:0030674">
    <property type="term" value="F:protein-macromolecule adaptor activity"/>
    <property type="evidence" value="ECO:0007669"/>
    <property type="project" value="TreeGrafter"/>
</dbReference>
<keyword evidence="6 9" id="KW-0653">Protein transport</keyword>
<keyword evidence="9" id="KW-0808">Transferase</keyword>
<protein>
    <recommendedName>
        <fullName evidence="9">E3 ubiquitin-protein ligase PEP5</fullName>
        <ecNumber evidence="9">2.3.2.27</ecNumber>
    </recommendedName>
</protein>
<comment type="catalytic activity">
    <reaction evidence="9">
        <text>S-ubiquitinyl-[E2 ubiquitin-conjugating enzyme]-L-cysteine + [acceptor protein]-L-lysine = [E2 ubiquitin-conjugating enzyme]-L-cysteine + N(6)-ubiquitinyl-[acceptor protein]-L-lysine.</text>
        <dbReference type="EC" id="2.3.2.27"/>
    </reaction>
</comment>
<accession>Q6CVC5</accession>
<dbReference type="OMA" id="ENENECP"/>
<comment type="subcellular location">
    <subcellularLocation>
        <location evidence="8">Endomembrane system</location>
        <topology evidence="8">Peripheral membrane protein</topology>
        <orientation evidence="8">Cytoplasmic side</orientation>
    </subcellularLocation>
    <subcellularLocation>
        <location evidence="9">Vacuole membrane</location>
        <topology evidence="9">Peripheral membrane protein</topology>
        <orientation evidence="9">Cytoplasmic side</orientation>
    </subcellularLocation>
</comment>
<dbReference type="InterPro" id="IPR024763">
    <property type="entry name" value="VPS11_C"/>
</dbReference>
<dbReference type="Pfam" id="PF17122">
    <property type="entry name" value="zf-C3H2C3"/>
    <property type="match status" value="1"/>
</dbReference>
<dbReference type="GO" id="GO:0061630">
    <property type="term" value="F:ubiquitin protein ligase activity"/>
    <property type="evidence" value="ECO:0007669"/>
    <property type="project" value="UniProtKB-EC"/>
</dbReference>
<dbReference type="InterPro" id="IPR057308">
    <property type="entry name" value="CHCR_PEP5_VPS11"/>
</dbReference>
<dbReference type="InterPro" id="IPR000547">
    <property type="entry name" value="Clathrin_H-chain/VPS_repeat"/>
</dbReference>
<dbReference type="Pfam" id="PF23341">
    <property type="entry name" value="PEP5_VPS11_N"/>
    <property type="match status" value="1"/>
</dbReference>